<keyword evidence="3 5" id="KW-1133">Transmembrane helix</keyword>
<evidence type="ECO:0000256" key="3">
    <source>
        <dbReference type="ARBA" id="ARBA00022989"/>
    </source>
</evidence>
<feature type="transmembrane region" description="Helical" evidence="5">
    <location>
        <begin position="59"/>
        <end position="78"/>
    </location>
</feature>
<dbReference type="GO" id="GO:0016020">
    <property type="term" value="C:membrane"/>
    <property type="evidence" value="ECO:0007669"/>
    <property type="project" value="UniProtKB-SubCell"/>
</dbReference>
<protein>
    <submittedName>
        <fullName evidence="6">SemiSWEET transporter</fullName>
    </submittedName>
</protein>
<feature type="transmembrane region" description="Helical" evidence="5">
    <location>
        <begin position="35"/>
        <end position="53"/>
    </location>
</feature>
<dbReference type="GO" id="GO:0051119">
    <property type="term" value="F:sugar transmembrane transporter activity"/>
    <property type="evidence" value="ECO:0007669"/>
    <property type="project" value="InterPro"/>
</dbReference>
<accession>A0A847RWG0</accession>
<keyword evidence="2 5" id="KW-0812">Transmembrane</keyword>
<dbReference type="EMBL" id="JABAIM010000001">
    <property type="protein sequence ID" value="NLR74141.1"/>
    <property type="molecule type" value="Genomic_DNA"/>
</dbReference>
<comment type="subcellular location">
    <subcellularLocation>
        <location evidence="1">Membrane</location>
        <topology evidence="1">Multi-pass membrane protein</topology>
    </subcellularLocation>
</comment>
<comment type="caution">
    <text evidence="6">The sequence shown here is derived from an EMBL/GenBank/DDBJ whole genome shotgun (WGS) entry which is preliminary data.</text>
</comment>
<evidence type="ECO:0000256" key="1">
    <source>
        <dbReference type="ARBA" id="ARBA00004141"/>
    </source>
</evidence>
<evidence type="ECO:0000313" key="7">
    <source>
        <dbReference type="Proteomes" id="UP000587991"/>
    </source>
</evidence>
<dbReference type="NCBIfam" id="NF037968">
    <property type="entry name" value="SemiSWEET_2"/>
    <property type="match status" value="1"/>
</dbReference>
<organism evidence="6 7">
    <name type="scientific">Leeia aquatica</name>
    <dbReference type="NCBI Taxonomy" id="2725557"/>
    <lineage>
        <taxon>Bacteria</taxon>
        <taxon>Pseudomonadati</taxon>
        <taxon>Pseudomonadota</taxon>
        <taxon>Betaproteobacteria</taxon>
        <taxon>Neisseriales</taxon>
        <taxon>Leeiaceae</taxon>
        <taxon>Leeia</taxon>
    </lineage>
</organism>
<evidence type="ECO:0000313" key="6">
    <source>
        <dbReference type="EMBL" id="NLR74141.1"/>
    </source>
</evidence>
<proteinExistence type="predicted"/>
<dbReference type="Proteomes" id="UP000587991">
    <property type="component" value="Unassembled WGS sequence"/>
</dbReference>
<gene>
    <name evidence="6" type="ORF">HF682_03110</name>
</gene>
<keyword evidence="7" id="KW-1185">Reference proteome</keyword>
<evidence type="ECO:0000256" key="4">
    <source>
        <dbReference type="ARBA" id="ARBA00023136"/>
    </source>
</evidence>
<sequence length="103" mass="11431">MNLIDGIGMVAACCTTFAFLPQALKVWRDRSARDISLATYLLLVMGIALWLWYGLLIQSLPVILANACSLLLAGSVLVMKWRFDRMLVVHRIKAPCPQAGHCD</sequence>
<dbReference type="RefSeq" id="WP_168875773.1">
    <property type="nucleotide sequence ID" value="NZ_JABAIM010000001.1"/>
</dbReference>
<name>A0A847RWG0_9NEIS</name>
<dbReference type="AlphaFoldDB" id="A0A847RWG0"/>
<evidence type="ECO:0000256" key="5">
    <source>
        <dbReference type="SAM" id="Phobius"/>
    </source>
</evidence>
<dbReference type="InterPro" id="IPR006603">
    <property type="entry name" value="PQ-loop_rpt"/>
</dbReference>
<keyword evidence="4 5" id="KW-0472">Membrane</keyword>
<reference evidence="6 7" key="1">
    <citation type="submission" date="2020-04" db="EMBL/GenBank/DDBJ databases">
        <title>Draft genome of Leeia sp. IMCC25680.</title>
        <authorList>
            <person name="Song J."/>
            <person name="Cho J.-C."/>
        </authorList>
    </citation>
    <scope>NUCLEOTIDE SEQUENCE [LARGE SCALE GENOMIC DNA]</scope>
    <source>
        <strain evidence="6 7">IMCC25680</strain>
    </source>
</reference>
<evidence type="ECO:0000256" key="2">
    <source>
        <dbReference type="ARBA" id="ARBA00022692"/>
    </source>
</evidence>
<dbReference type="Gene3D" id="1.20.1280.290">
    <property type="match status" value="1"/>
</dbReference>
<dbReference type="InterPro" id="IPR047662">
    <property type="entry name" value="SemiSWEET"/>
</dbReference>
<dbReference type="Pfam" id="PF04193">
    <property type="entry name" value="PQ-loop"/>
    <property type="match status" value="1"/>
</dbReference>